<feature type="domain" description="Sushi" evidence="5">
    <location>
        <begin position="77"/>
        <end position="131"/>
    </location>
</feature>
<evidence type="ECO:0000256" key="1">
    <source>
        <dbReference type="ARBA" id="ARBA00023157"/>
    </source>
</evidence>
<evidence type="ECO:0000256" key="2">
    <source>
        <dbReference type="PROSITE-ProRule" id="PRU00302"/>
    </source>
</evidence>
<feature type="disulfide bond" evidence="2">
    <location>
        <begin position="102"/>
        <end position="129"/>
    </location>
</feature>
<dbReference type="SMART" id="SM00032">
    <property type="entry name" value="CCP"/>
    <property type="match status" value="2"/>
</dbReference>
<evidence type="ECO:0000256" key="3">
    <source>
        <dbReference type="SAM" id="MobiDB-lite"/>
    </source>
</evidence>
<dbReference type="InterPro" id="IPR051560">
    <property type="entry name" value="MAM_domain-containing"/>
</dbReference>
<dbReference type="HOGENOM" id="CLU_550177_0_0_1"/>
<proteinExistence type="predicted"/>
<dbReference type="InterPro" id="IPR000436">
    <property type="entry name" value="Sushi_SCR_CCP_dom"/>
</dbReference>
<evidence type="ECO:0000259" key="4">
    <source>
        <dbReference type="PROSITE" id="PS50060"/>
    </source>
</evidence>
<dbReference type="OMA" id="GMERAVC"/>
<dbReference type="PANTHER" id="PTHR23282">
    <property type="entry name" value="APICAL ENDOSOMAL GLYCOPROTEIN PRECURSOR"/>
    <property type="match status" value="1"/>
</dbReference>
<dbReference type="GeneID" id="20238399"/>
<dbReference type="SMART" id="SM00137">
    <property type="entry name" value="MAM"/>
    <property type="match status" value="1"/>
</dbReference>
<dbReference type="PANTHER" id="PTHR23282:SF142">
    <property type="entry name" value="MAM DOMAIN-CONTAINING PROTEIN"/>
    <property type="match status" value="1"/>
</dbReference>
<dbReference type="STRING" id="225164.V4ANZ6"/>
<dbReference type="Gene3D" id="2.60.120.200">
    <property type="match status" value="1"/>
</dbReference>
<comment type="caution">
    <text evidence="2">Lacks conserved residue(s) required for the propagation of feature annotation.</text>
</comment>
<feature type="domain" description="Sushi" evidence="5">
    <location>
        <begin position="132"/>
        <end position="186"/>
    </location>
</feature>
<dbReference type="InterPro" id="IPR000998">
    <property type="entry name" value="MAM_dom"/>
</dbReference>
<evidence type="ECO:0000259" key="5">
    <source>
        <dbReference type="PROSITE" id="PS50923"/>
    </source>
</evidence>
<organism evidence="6 7">
    <name type="scientific">Lottia gigantea</name>
    <name type="common">Giant owl limpet</name>
    <dbReference type="NCBI Taxonomy" id="225164"/>
    <lineage>
        <taxon>Eukaryota</taxon>
        <taxon>Metazoa</taxon>
        <taxon>Spiralia</taxon>
        <taxon>Lophotrochozoa</taxon>
        <taxon>Mollusca</taxon>
        <taxon>Gastropoda</taxon>
        <taxon>Patellogastropoda</taxon>
        <taxon>Lottioidea</taxon>
        <taxon>Lottiidae</taxon>
        <taxon>Lottia</taxon>
    </lineage>
</organism>
<dbReference type="PROSITE" id="PS50923">
    <property type="entry name" value="SUSHI"/>
    <property type="match status" value="2"/>
</dbReference>
<dbReference type="AlphaFoldDB" id="V4ANZ6"/>
<keyword evidence="2" id="KW-0768">Sushi</keyword>
<dbReference type="PROSITE" id="PS50060">
    <property type="entry name" value="MAM_2"/>
    <property type="match status" value="1"/>
</dbReference>
<dbReference type="EMBL" id="KB201656">
    <property type="protein sequence ID" value="ESO95336.1"/>
    <property type="molecule type" value="Genomic_DNA"/>
</dbReference>
<gene>
    <name evidence="6" type="ORF">LOTGIDRAFT_160467</name>
</gene>
<dbReference type="CDD" id="cd00033">
    <property type="entry name" value="CCP"/>
    <property type="match status" value="2"/>
</dbReference>
<dbReference type="GO" id="GO:0016020">
    <property type="term" value="C:membrane"/>
    <property type="evidence" value="ECO:0007669"/>
    <property type="project" value="InterPro"/>
</dbReference>
<dbReference type="OrthoDB" id="6162141at2759"/>
<dbReference type="CTD" id="20238399"/>
<dbReference type="InterPro" id="IPR013320">
    <property type="entry name" value="ConA-like_dom_sf"/>
</dbReference>
<evidence type="ECO:0000313" key="6">
    <source>
        <dbReference type="EMBL" id="ESO95336.1"/>
    </source>
</evidence>
<dbReference type="Pfam" id="PF00084">
    <property type="entry name" value="Sushi"/>
    <property type="match status" value="2"/>
</dbReference>
<name>V4ANZ6_LOTGI</name>
<sequence>MDCCEGKREIWHKHLKSRKQKFAFCFEKIDFEVPLEISRGKSHIFGLGKKFETKSAVTCRVFRGCGLNGNGHTGRNAGCVRPRIENGRAKVRARGKMVYFRCRKKFTRIGPKFAVCLPNSVWSQPAPICIGRGCPTIVPKDGLQISGEYDGAMLKFTCPAGMKREGPESIHCNGKKWNADQPSCVVGISLQCDFEQEELCGWSQSDDDDFEWTWLSGKTPTVNTGPLRDHTHASNSTGHYLFIESSSPRKPLDRAVLASPLYQAKYSDTCFEFWYHMQGPDEENAVGSLEVFVKPESLTINDIDPEFIMEGNQGADWKRGTIYIEGQTEVFQIIIVGTRKEAFVSDIAIDDVRMYNCSEDSLTTAEADEMTTESESSSPDVQSSIITQKITSTTISKPSATTKAVNDKDKSSDHVHTFRKQSIFYLRYVDKGIAYTCAYAYRTDLSADRWIYVWFNSRSNISFNATWGGSKSTINNLASILHIANSGDYKDGDKTV</sequence>
<reference evidence="6 7" key="1">
    <citation type="journal article" date="2013" name="Nature">
        <title>Insights into bilaterian evolution from three spiralian genomes.</title>
        <authorList>
            <person name="Simakov O."/>
            <person name="Marletaz F."/>
            <person name="Cho S.J."/>
            <person name="Edsinger-Gonzales E."/>
            <person name="Havlak P."/>
            <person name="Hellsten U."/>
            <person name="Kuo D.H."/>
            <person name="Larsson T."/>
            <person name="Lv J."/>
            <person name="Arendt D."/>
            <person name="Savage R."/>
            <person name="Osoegawa K."/>
            <person name="de Jong P."/>
            <person name="Grimwood J."/>
            <person name="Chapman J.A."/>
            <person name="Shapiro H."/>
            <person name="Aerts A."/>
            <person name="Otillar R.P."/>
            <person name="Terry A.Y."/>
            <person name="Boore J.L."/>
            <person name="Grigoriev I.V."/>
            <person name="Lindberg D.R."/>
            <person name="Seaver E.C."/>
            <person name="Weisblat D.A."/>
            <person name="Putnam N.H."/>
            <person name="Rokhsar D.S."/>
        </authorList>
    </citation>
    <scope>NUCLEOTIDE SEQUENCE [LARGE SCALE GENOMIC DNA]</scope>
</reference>
<dbReference type="Gene3D" id="2.10.70.10">
    <property type="entry name" value="Complement Module, domain 1"/>
    <property type="match status" value="2"/>
</dbReference>
<evidence type="ECO:0000313" key="7">
    <source>
        <dbReference type="Proteomes" id="UP000030746"/>
    </source>
</evidence>
<keyword evidence="1 2" id="KW-1015">Disulfide bond</keyword>
<dbReference type="InterPro" id="IPR035976">
    <property type="entry name" value="Sushi/SCR/CCP_sf"/>
</dbReference>
<dbReference type="RefSeq" id="XP_009053848.1">
    <property type="nucleotide sequence ID" value="XM_009055600.1"/>
</dbReference>
<dbReference type="KEGG" id="lgi:LOTGIDRAFT_160467"/>
<evidence type="ECO:0008006" key="8">
    <source>
        <dbReference type="Google" id="ProtNLM"/>
    </source>
</evidence>
<dbReference type="CDD" id="cd06263">
    <property type="entry name" value="MAM"/>
    <property type="match status" value="1"/>
</dbReference>
<dbReference type="Proteomes" id="UP000030746">
    <property type="component" value="Unassembled WGS sequence"/>
</dbReference>
<keyword evidence="7" id="KW-1185">Reference proteome</keyword>
<feature type="domain" description="MAM" evidence="4">
    <location>
        <begin position="190"/>
        <end position="359"/>
    </location>
</feature>
<protein>
    <recommendedName>
        <fullName evidence="8">Sushi domain-containing protein</fullName>
    </recommendedName>
</protein>
<accession>V4ANZ6</accession>
<dbReference type="SUPFAM" id="SSF57535">
    <property type="entry name" value="Complement control module/SCR domain"/>
    <property type="match status" value="2"/>
</dbReference>
<feature type="compositionally biased region" description="Low complexity" evidence="3">
    <location>
        <begin position="374"/>
        <end position="383"/>
    </location>
</feature>
<feature type="region of interest" description="Disordered" evidence="3">
    <location>
        <begin position="364"/>
        <end position="383"/>
    </location>
</feature>
<dbReference type="Pfam" id="PF00629">
    <property type="entry name" value="MAM"/>
    <property type="match status" value="1"/>
</dbReference>
<dbReference type="SUPFAM" id="SSF49899">
    <property type="entry name" value="Concanavalin A-like lectins/glucanases"/>
    <property type="match status" value="1"/>
</dbReference>